<dbReference type="InterPro" id="IPR050794">
    <property type="entry name" value="CPA2_transporter"/>
</dbReference>
<dbReference type="InterPro" id="IPR006153">
    <property type="entry name" value="Cation/H_exchanger_TM"/>
</dbReference>
<evidence type="ECO:0000259" key="8">
    <source>
        <dbReference type="Pfam" id="PF00999"/>
    </source>
</evidence>
<dbReference type="AlphaFoldDB" id="A0A1W2LYM9"/>
<name>A0A1W2LYM9_9PSEU</name>
<proteinExistence type="predicted"/>
<feature type="transmembrane region" description="Helical" evidence="7">
    <location>
        <begin position="213"/>
        <end position="230"/>
    </location>
</feature>
<keyword evidence="2" id="KW-0813">Transport</keyword>
<feature type="transmembrane region" description="Helical" evidence="7">
    <location>
        <begin position="157"/>
        <end position="180"/>
    </location>
</feature>
<dbReference type="Pfam" id="PF00999">
    <property type="entry name" value="Na_H_Exchanger"/>
    <property type="match status" value="1"/>
</dbReference>
<feature type="transmembrane region" description="Helical" evidence="7">
    <location>
        <begin position="359"/>
        <end position="381"/>
    </location>
</feature>
<keyword evidence="3 7" id="KW-0812">Transmembrane</keyword>
<dbReference type="GO" id="GO:0016020">
    <property type="term" value="C:membrane"/>
    <property type="evidence" value="ECO:0007669"/>
    <property type="project" value="UniProtKB-SubCell"/>
</dbReference>
<evidence type="ECO:0000256" key="5">
    <source>
        <dbReference type="ARBA" id="ARBA00023065"/>
    </source>
</evidence>
<evidence type="ECO:0000256" key="4">
    <source>
        <dbReference type="ARBA" id="ARBA00022989"/>
    </source>
</evidence>
<keyword evidence="6 7" id="KW-0472">Membrane</keyword>
<evidence type="ECO:0000256" key="2">
    <source>
        <dbReference type="ARBA" id="ARBA00022448"/>
    </source>
</evidence>
<dbReference type="Gene3D" id="1.20.1530.20">
    <property type="match status" value="1"/>
</dbReference>
<evidence type="ECO:0000313" key="9">
    <source>
        <dbReference type="EMBL" id="ONF71752.1"/>
    </source>
</evidence>
<evidence type="ECO:0000313" key="10">
    <source>
        <dbReference type="Proteomes" id="UP000076660"/>
    </source>
</evidence>
<dbReference type="EMBL" id="LQMT02000012">
    <property type="protein sequence ID" value="ONF71752.1"/>
    <property type="molecule type" value="Genomic_DNA"/>
</dbReference>
<dbReference type="GO" id="GO:0015297">
    <property type="term" value="F:antiporter activity"/>
    <property type="evidence" value="ECO:0007669"/>
    <property type="project" value="InterPro"/>
</dbReference>
<feature type="domain" description="Cation/H+ exchanger transmembrane" evidence="8">
    <location>
        <begin position="11"/>
        <end position="379"/>
    </location>
</feature>
<sequence>MLIDIAVILLAAKVAGRLMGRIGQPAVVGEIAAGVVLAAVLRGGDVAEVVLPGEVKDALHAIATVGLVLFMFTIGHEWNPRQLRNKGRAAVGIALGSTLLPFALGAGLAVWLAKTHYSAEPLMFVLFLGTAMSITALPVLARIVADRGLTGSTVGGLAVACAAMVDVVAWVMLAVIVAIGGGSSPWQMLLVVPYVLILVFAVRPMLARALSRFTGRGGFGSILAVLFLSAAATEWLGMHFVFGAFLFGAALPHKEEPAVRRQVEEIGTLCRTFLLPIFFVTAALDVDISGLHLDGLGELSLILLVAIVGKAGGSYAGARLCGLRPGEAASIASLMNARGVTEIVVLQVGLQLGVLDTRLYSLMVLMALITTALTGPLLTLVRRRSRWSGQEPLEPDIRQRVEATR</sequence>
<keyword evidence="4 7" id="KW-1133">Transmembrane helix</keyword>
<evidence type="ECO:0000256" key="7">
    <source>
        <dbReference type="SAM" id="Phobius"/>
    </source>
</evidence>
<feature type="transmembrane region" description="Helical" evidence="7">
    <location>
        <begin position="90"/>
        <end position="112"/>
    </location>
</feature>
<keyword evidence="5" id="KW-0406">Ion transport</keyword>
<dbReference type="Proteomes" id="UP000076660">
    <property type="component" value="Unassembled WGS sequence"/>
</dbReference>
<dbReference type="GO" id="GO:1902600">
    <property type="term" value="P:proton transmembrane transport"/>
    <property type="evidence" value="ECO:0007669"/>
    <property type="project" value="InterPro"/>
</dbReference>
<dbReference type="InterPro" id="IPR038770">
    <property type="entry name" value="Na+/solute_symporter_sf"/>
</dbReference>
<dbReference type="PANTHER" id="PTHR32468">
    <property type="entry name" value="CATION/H + ANTIPORTER"/>
    <property type="match status" value="1"/>
</dbReference>
<protein>
    <recommendedName>
        <fullName evidence="8">Cation/H+ exchanger transmembrane domain-containing protein</fullName>
    </recommendedName>
</protein>
<dbReference type="PANTHER" id="PTHR32468:SF0">
    <property type="entry name" value="K(+)_H(+) ANTIPORTER 1"/>
    <property type="match status" value="1"/>
</dbReference>
<organism evidence="9 10">
    <name type="scientific">Amycolatopsis keratiniphila subsp. keratiniphila</name>
    <dbReference type="NCBI Taxonomy" id="227715"/>
    <lineage>
        <taxon>Bacteria</taxon>
        <taxon>Bacillati</taxon>
        <taxon>Actinomycetota</taxon>
        <taxon>Actinomycetes</taxon>
        <taxon>Pseudonocardiales</taxon>
        <taxon>Pseudonocardiaceae</taxon>
        <taxon>Amycolatopsis</taxon>
        <taxon>Amycolatopsis japonica group</taxon>
    </lineage>
</organism>
<comment type="caution">
    <text evidence="9">The sequence shown here is derived from an EMBL/GenBank/DDBJ whole genome shotgun (WGS) entry which is preliminary data.</text>
</comment>
<evidence type="ECO:0000256" key="1">
    <source>
        <dbReference type="ARBA" id="ARBA00004141"/>
    </source>
</evidence>
<feature type="transmembrane region" description="Helical" evidence="7">
    <location>
        <begin position="124"/>
        <end position="145"/>
    </location>
</feature>
<reference evidence="9 10" key="1">
    <citation type="submission" date="2016-12" db="EMBL/GenBank/DDBJ databases">
        <title>Amycolatopsis keratiniphila subsp. keratiniphila genome sequencing and assembly.</title>
        <authorList>
            <person name="Mayilraj S."/>
            <person name="Kaur N."/>
        </authorList>
    </citation>
    <scope>NUCLEOTIDE SEQUENCE [LARGE SCALE GENOMIC DNA]</scope>
    <source>
        <strain evidence="9 10">DSM 44409</strain>
    </source>
</reference>
<comment type="subcellular location">
    <subcellularLocation>
        <location evidence="1">Membrane</location>
        <topology evidence="1">Multi-pass membrane protein</topology>
    </subcellularLocation>
</comment>
<evidence type="ECO:0000256" key="3">
    <source>
        <dbReference type="ARBA" id="ARBA00022692"/>
    </source>
</evidence>
<gene>
    <name evidence="9" type="ORF">AVR91_0213165</name>
</gene>
<feature type="transmembrane region" description="Helical" evidence="7">
    <location>
        <begin position="186"/>
        <end position="206"/>
    </location>
</feature>
<evidence type="ECO:0000256" key="6">
    <source>
        <dbReference type="ARBA" id="ARBA00023136"/>
    </source>
</evidence>
<accession>A0A1W2LYM9</accession>
<feature type="transmembrane region" description="Helical" evidence="7">
    <location>
        <begin position="58"/>
        <end position="78"/>
    </location>
</feature>